<sequence length="115" mass="13465">MNGQIIEQPFYNGNTIDEKLNFVKCENPRFEKIKKKRSQVKMACVNCKKSCKKCANVRPCLRCIQKGIADTCIDIKRKPRRIGIKRGPYKKRRTWNLEVLALVCTQLLEHEENII</sequence>
<gene>
    <name evidence="3" type="ORF">BCR36DRAFT_350771</name>
</gene>
<keyword evidence="4" id="KW-1185">Reference proteome</keyword>
<evidence type="ECO:0000313" key="3">
    <source>
        <dbReference type="EMBL" id="ORX51775.1"/>
    </source>
</evidence>
<name>A0A1Y1VBE3_9FUNG</name>
<keyword evidence="1" id="KW-0479">Metal-binding</keyword>
<keyword evidence="2" id="KW-0539">Nucleus</keyword>
<evidence type="ECO:0008006" key="5">
    <source>
        <dbReference type="Google" id="ProtNLM"/>
    </source>
</evidence>
<evidence type="ECO:0000313" key="4">
    <source>
        <dbReference type="Proteomes" id="UP000193719"/>
    </source>
</evidence>
<dbReference type="AlphaFoldDB" id="A0A1Y1VBE3"/>
<proteinExistence type="predicted"/>
<evidence type="ECO:0000256" key="2">
    <source>
        <dbReference type="ARBA" id="ARBA00023242"/>
    </source>
</evidence>
<dbReference type="GO" id="GO:0000981">
    <property type="term" value="F:DNA-binding transcription factor activity, RNA polymerase II-specific"/>
    <property type="evidence" value="ECO:0007669"/>
    <property type="project" value="InterPro"/>
</dbReference>
<dbReference type="Proteomes" id="UP000193719">
    <property type="component" value="Unassembled WGS sequence"/>
</dbReference>
<dbReference type="STRING" id="1754191.A0A1Y1VBE3"/>
<organism evidence="3 4">
    <name type="scientific">Piromyces finnis</name>
    <dbReference type="NCBI Taxonomy" id="1754191"/>
    <lineage>
        <taxon>Eukaryota</taxon>
        <taxon>Fungi</taxon>
        <taxon>Fungi incertae sedis</taxon>
        <taxon>Chytridiomycota</taxon>
        <taxon>Chytridiomycota incertae sedis</taxon>
        <taxon>Neocallimastigomycetes</taxon>
        <taxon>Neocallimastigales</taxon>
        <taxon>Neocallimastigaceae</taxon>
        <taxon>Piromyces</taxon>
    </lineage>
</organism>
<reference evidence="3 4" key="1">
    <citation type="submission" date="2016-08" db="EMBL/GenBank/DDBJ databases">
        <title>Genomes of anaerobic fungi encode conserved fungal cellulosomes for biomass hydrolysis.</title>
        <authorList>
            <consortium name="DOE Joint Genome Institute"/>
            <person name="Haitjema C.H."/>
            <person name="Gilmore S.P."/>
            <person name="Henske J.K."/>
            <person name="Solomon K.V."/>
            <person name="De Groot R."/>
            <person name="Kuo A."/>
            <person name="Mondo S.J."/>
            <person name="Salamov A.A."/>
            <person name="Labutti K."/>
            <person name="Zhao Z."/>
            <person name="Chiniquy J."/>
            <person name="Barry K."/>
            <person name="Brewer H.M."/>
            <person name="Purvine S.O."/>
            <person name="Wright A.T."/>
            <person name="Boxma B."/>
            <person name="Van Alen T."/>
            <person name="Hackstein J.H."/>
            <person name="Baker S.E."/>
            <person name="Grigoriev I.V."/>
            <person name="O'Malley M.A."/>
        </authorList>
    </citation>
    <scope>NUCLEOTIDE SEQUENCE [LARGE SCALE GENOMIC DNA]</scope>
    <source>
        <strain evidence="4">finn</strain>
    </source>
</reference>
<accession>A0A1Y1VBE3</accession>
<dbReference type="InterPro" id="IPR050335">
    <property type="entry name" value="ERT1_acuK_gluconeogen_tf"/>
</dbReference>
<comment type="caution">
    <text evidence="3">The sequence shown here is derived from an EMBL/GenBank/DDBJ whole genome shotgun (WGS) entry which is preliminary data.</text>
</comment>
<dbReference type="PANTHER" id="PTHR47659">
    <property type="entry name" value="ZN(II)2CYS6 TRANSCRIPTION FACTOR (EUROFUNG)-RELATED"/>
    <property type="match status" value="1"/>
</dbReference>
<evidence type="ECO:0000256" key="1">
    <source>
        <dbReference type="ARBA" id="ARBA00022723"/>
    </source>
</evidence>
<dbReference type="EMBL" id="MCFH01000017">
    <property type="protein sequence ID" value="ORX51775.1"/>
    <property type="molecule type" value="Genomic_DNA"/>
</dbReference>
<dbReference type="SUPFAM" id="SSF57701">
    <property type="entry name" value="Zn2/Cys6 DNA-binding domain"/>
    <property type="match status" value="1"/>
</dbReference>
<protein>
    <recommendedName>
        <fullName evidence="5">Zn(2)-C6 fungal-type domain-containing protein</fullName>
    </recommendedName>
</protein>
<reference evidence="3 4" key="2">
    <citation type="submission" date="2016-08" db="EMBL/GenBank/DDBJ databases">
        <title>Pervasive Adenine N6-methylation of Active Genes in Fungi.</title>
        <authorList>
            <consortium name="DOE Joint Genome Institute"/>
            <person name="Mondo S.J."/>
            <person name="Dannebaum R.O."/>
            <person name="Kuo R.C."/>
            <person name="Labutti K."/>
            <person name="Haridas S."/>
            <person name="Kuo A."/>
            <person name="Salamov A."/>
            <person name="Ahrendt S.R."/>
            <person name="Lipzen A."/>
            <person name="Sullivan W."/>
            <person name="Andreopoulos W.B."/>
            <person name="Clum A."/>
            <person name="Lindquist E."/>
            <person name="Daum C."/>
            <person name="Ramamoorthy G.K."/>
            <person name="Gryganskyi A."/>
            <person name="Culley D."/>
            <person name="Magnuson J.K."/>
            <person name="James T.Y."/>
            <person name="O'Malley M.A."/>
            <person name="Stajich J.E."/>
            <person name="Spatafora J.W."/>
            <person name="Visel A."/>
            <person name="Grigoriev I.V."/>
        </authorList>
    </citation>
    <scope>NUCLEOTIDE SEQUENCE [LARGE SCALE GENOMIC DNA]</scope>
    <source>
        <strain evidence="4">finn</strain>
    </source>
</reference>
<dbReference type="GO" id="GO:0008270">
    <property type="term" value="F:zinc ion binding"/>
    <property type="evidence" value="ECO:0007669"/>
    <property type="project" value="InterPro"/>
</dbReference>
<dbReference type="InterPro" id="IPR036864">
    <property type="entry name" value="Zn2-C6_fun-type_DNA-bd_sf"/>
</dbReference>
<dbReference type="PANTHER" id="PTHR47659:SF7">
    <property type="entry name" value="FUNGAL TRANSCRIPTIONAL REGULATORY PROTEIN, N-TERMINAL DOMAIN-CONTAINING PROTEIN"/>
    <property type="match status" value="1"/>
</dbReference>
<dbReference type="OrthoDB" id="2538135at2759"/>